<evidence type="ECO:0000256" key="4">
    <source>
        <dbReference type="ARBA" id="ARBA00022989"/>
    </source>
</evidence>
<dbReference type="AlphaFoldDB" id="A0A6P1EEZ3"/>
<keyword evidence="3 6" id="KW-0812">Transmembrane</keyword>
<evidence type="ECO:0000256" key="5">
    <source>
        <dbReference type="ARBA" id="ARBA00023136"/>
    </source>
</evidence>
<evidence type="ECO:0000313" key="8">
    <source>
        <dbReference type="Proteomes" id="UP000465035"/>
    </source>
</evidence>
<keyword evidence="4 6" id="KW-1133">Transmembrane helix</keyword>
<keyword evidence="2" id="KW-1003">Cell membrane</keyword>
<feature type="transmembrane region" description="Helical" evidence="6">
    <location>
        <begin position="158"/>
        <end position="176"/>
    </location>
</feature>
<feature type="transmembrane region" description="Helical" evidence="6">
    <location>
        <begin position="52"/>
        <end position="73"/>
    </location>
</feature>
<dbReference type="PANTHER" id="PTHR30250:SF29">
    <property type="entry name" value="POLYSACCHARIDE BIOSYNTHESIS PROTEIN C-TERMINAL DOMAIN-CONTAINING PROTEIN"/>
    <property type="match status" value="1"/>
</dbReference>
<name>A0A6P1EEZ3_LENHI</name>
<dbReference type="EMBL" id="CP047121">
    <property type="protein sequence ID" value="QHB52504.1"/>
    <property type="molecule type" value="Genomic_DNA"/>
</dbReference>
<feature type="transmembrane region" description="Helical" evidence="6">
    <location>
        <begin position="229"/>
        <end position="249"/>
    </location>
</feature>
<feature type="transmembrane region" description="Helical" evidence="6">
    <location>
        <begin position="281"/>
        <end position="303"/>
    </location>
</feature>
<feature type="transmembrane region" description="Helical" evidence="6">
    <location>
        <begin position="446"/>
        <end position="464"/>
    </location>
</feature>
<feature type="transmembrane region" description="Helical" evidence="6">
    <location>
        <begin position="119"/>
        <end position="137"/>
    </location>
</feature>
<dbReference type="GO" id="GO:0005886">
    <property type="term" value="C:plasma membrane"/>
    <property type="evidence" value="ECO:0007669"/>
    <property type="project" value="UniProtKB-SubCell"/>
</dbReference>
<proteinExistence type="predicted"/>
<evidence type="ECO:0000256" key="6">
    <source>
        <dbReference type="SAM" id="Phobius"/>
    </source>
</evidence>
<dbReference type="CDD" id="cd13124">
    <property type="entry name" value="MATE_SpoVB_like"/>
    <property type="match status" value="1"/>
</dbReference>
<protein>
    <submittedName>
        <fullName evidence="7">Oligosaccharide flippase family protein</fullName>
    </submittedName>
</protein>
<dbReference type="RefSeq" id="WP_003555006.1">
    <property type="nucleotide sequence ID" value="NZ_CABKOL010000099.1"/>
</dbReference>
<feature type="transmembrane region" description="Helical" evidence="6">
    <location>
        <begin position="85"/>
        <end position="107"/>
    </location>
</feature>
<keyword evidence="5 6" id="KW-0472">Membrane</keyword>
<dbReference type="PANTHER" id="PTHR30250">
    <property type="entry name" value="PST FAMILY PREDICTED COLANIC ACID TRANSPORTER"/>
    <property type="match status" value="1"/>
</dbReference>
<evidence type="ECO:0000256" key="2">
    <source>
        <dbReference type="ARBA" id="ARBA00022475"/>
    </source>
</evidence>
<comment type="subcellular location">
    <subcellularLocation>
        <location evidence="1">Cell membrane</location>
        <topology evidence="1">Multi-pass membrane protein</topology>
    </subcellularLocation>
</comment>
<sequence length="523" mass="57869">MTNNSRRKQVLAGTFLLTIASFVAKFLSAVYRVPFQNMVGNVGFYVYQQIYPIYGIGMTVALTGLPLFISKLVVDVKNPEDRIALVYRIQVIVTFLSVGFFLLLQFGSGFIAQAMSDSRLAPVIRAVSWMFLLGPFLSTWRGYFQGQMDMRPTAYSQVIEQVVRVTFILVSAGWAVRHFADPYTIGTLAMLSAPIAGLCALVSVYYHVVRARLPKSSHRQVYRRLFTKILFEGGTLCLVSAVMLLLQLVDSFSVVSGLRDFGLSFVEAQNIKGIYDRSQTLVQLGMVVTTASITAALPSLSLANVRKQDVTFLHLSKTNVRVNLAISMAMSAGLFVLMPDINGLLFSTAQLNLTIAVYCFSIVLTTIILTYNMVLQARGYYAPTMLAITCGFVVKLIINKWLVATFGIIGASAATLIGLIVMIFLMKLIASRYLSHLIDGVQLIKLTSVLLAMMIVVGGLSRLVDNIGLFAPGRLQSLIVVVICIPIGIAMFFYGCKRLKVFSIREWFAIPLLSKLMRRIKLR</sequence>
<organism evidence="7 8">
    <name type="scientific">Lentilactobacillus hilgardii</name>
    <name type="common">Lactobacillus hilgardii</name>
    <dbReference type="NCBI Taxonomy" id="1588"/>
    <lineage>
        <taxon>Bacteria</taxon>
        <taxon>Bacillati</taxon>
        <taxon>Bacillota</taxon>
        <taxon>Bacilli</taxon>
        <taxon>Lactobacillales</taxon>
        <taxon>Lactobacillaceae</taxon>
        <taxon>Lentilactobacillus</taxon>
    </lineage>
</organism>
<dbReference type="GeneID" id="69058705"/>
<dbReference type="Proteomes" id="UP000465035">
    <property type="component" value="Chromosome"/>
</dbReference>
<dbReference type="InterPro" id="IPR050833">
    <property type="entry name" value="Poly_Biosynth_Transport"/>
</dbReference>
<dbReference type="InterPro" id="IPR024923">
    <property type="entry name" value="PG_synth_SpoVB"/>
</dbReference>
<evidence type="ECO:0000256" key="1">
    <source>
        <dbReference type="ARBA" id="ARBA00004651"/>
    </source>
</evidence>
<feature type="transmembrane region" description="Helical" evidence="6">
    <location>
        <begin position="351"/>
        <end position="373"/>
    </location>
</feature>
<evidence type="ECO:0000313" key="7">
    <source>
        <dbReference type="EMBL" id="QHB52504.1"/>
    </source>
</evidence>
<reference evidence="7 8" key="1">
    <citation type="submission" date="2019-12" db="EMBL/GenBank/DDBJ databases">
        <title>Lactobacillus hilgardii FLUB.</title>
        <authorList>
            <person name="Gustaw K."/>
        </authorList>
    </citation>
    <scope>NUCLEOTIDE SEQUENCE [LARGE SCALE GENOMIC DNA]</scope>
    <source>
        <strain evidence="7 8">FLUB</strain>
    </source>
</reference>
<feature type="transmembrane region" description="Helical" evidence="6">
    <location>
        <begin position="476"/>
        <end position="496"/>
    </location>
</feature>
<feature type="transmembrane region" description="Helical" evidence="6">
    <location>
        <begin position="380"/>
        <end position="398"/>
    </location>
</feature>
<accession>A0A6P1EEZ3</accession>
<dbReference type="SMR" id="A0A6P1EEZ3"/>
<gene>
    <name evidence="7" type="ORF">GQR93_10030</name>
</gene>
<evidence type="ECO:0000256" key="3">
    <source>
        <dbReference type="ARBA" id="ARBA00022692"/>
    </source>
</evidence>
<feature type="transmembrane region" description="Helical" evidence="6">
    <location>
        <begin position="188"/>
        <end position="208"/>
    </location>
</feature>
<dbReference type="Pfam" id="PF01943">
    <property type="entry name" value="Polysacc_synt"/>
    <property type="match status" value="1"/>
</dbReference>
<feature type="transmembrane region" description="Helical" evidence="6">
    <location>
        <begin position="404"/>
        <end position="425"/>
    </location>
</feature>
<feature type="transmembrane region" description="Helical" evidence="6">
    <location>
        <begin position="324"/>
        <end position="345"/>
    </location>
</feature>
<dbReference type="InterPro" id="IPR002797">
    <property type="entry name" value="Polysacc_synth"/>
</dbReference>